<dbReference type="STRING" id="1544413.Clow_01690"/>
<comment type="caution">
    <text evidence="2">The sequence shown here is derived from an EMBL/GenBank/DDBJ whole genome shotgun (WGS) entry which is preliminary data.</text>
</comment>
<keyword evidence="1" id="KW-0472">Membrane</keyword>
<dbReference type="PATRIC" id="fig|1544413.3.peg.1698"/>
<accession>A0A0Q0Z8N0</accession>
<proteinExistence type="predicted"/>
<dbReference type="Proteomes" id="UP000050488">
    <property type="component" value="Unassembled WGS sequence"/>
</dbReference>
<dbReference type="AlphaFoldDB" id="A0A0Q0Z8N0"/>
<evidence type="ECO:0000256" key="1">
    <source>
        <dbReference type="SAM" id="Phobius"/>
    </source>
</evidence>
<keyword evidence="3" id="KW-1185">Reference proteome</keyword>
<name>A0A0Q0Z8N0_9CORY</name>
<evidence type="ECO:0000313" key="3">
    <source>
        <dbReference type="Proteomes" id="UP000050488"/>
    </source>
</evidence>
<reference evidence="2 3" key="1">
    <citation type="submission" date="2015-10" db="EMBL/GenBank/DDBJ databases">
        <title>Corynebacteirum lowii and Corynebacterium oculi species nova, derived from human clinical disease and and emended description of Corynebacterium mastiditis.</title>
        <authorList>
            <person name="Bernard K."/>
            <person name="Pacheco A.L."/>
            <person name="Mcdougall C."/>
            <person name="Burtx T."/>
            <person name="Weibe D."/>
            <person name="Tyler S."/>
            <person name="Olson A.B."/>
            <person name="Cnockaert M."/>
            <person name="Eguchi H."/>
            <person name="Kuwahara T."/>
            <person name="Nakayama-Imaohji H."/>
            <person name="Boudewijins M."/>
            <person name="Van Hoecke F."/>
            <person name="Bernier A.-M."/>
            <person name="Vandamme P."/>
        </authorList>
    </citation>
    <scope>NUCLEOTIDE SEQUENCE [LARGE SCALE GENOMIC DNA]</scope>
    <source>
        <strain evidence="2 3">NML 130206</strain>
    </source>
</reference>
<dbReference type="RefSeq" id="WP_055178291.1">
    <property type="nucleotide sequence ID" value="NZ_LKEV01000005.1"/>
</dbReference>
<organism evidence="2 3">
    <name type="scientific">Corynebacterium lowii</name>
    <dbReference type="NCBI Taxonomy" id="1544413"/>
    <lineage>
        <taxon>Bacteria</taxon>
        <taxon>Bacillati</taxon>
        <taxon>Actinomycetota</taxon>
        <taxon>Actinomycetes</taxon>
        <taxon>Mycobacteriales</taxon>
        <taxon>Corynebacteriaceae</taxon>
        <taxon>Corynebacterium</taxon>
    </lineage>
</organism>
<keyword evidence="1" id="KW-1133">Transmembrane helix</keyword>
<evidence type="ECO:0000313" key="2">
    <source>
        <dbReference type="EMBL" id="KQB85948.1"/>
    </source>
</evidence>
<feature type="transmembrane region" description="Helical" evidence="1">
    <location>
        <begin position="16"/>
        <end position="38"/>
    </location>
</feature>
<gene>
    <name evidence="2" type="ORF">Clow_01690</name>
</gene>
<dbReference type="EMBL" id="LKEV01000005">
    <property type="protein sequence ID" value="KQB85948.1"/>
    <property type="molecule type" value="Genomic_DNA"/>
</dbReference>
<keyword evidence="1" id="KW-0812">Transmembrane</keyword>
<protein>
    <submittedName>
        <fullName evidence="2">Uncharacterized protein</fullName>
    </submittedName>
</protein>
<sequence>MEAVCWAFSTAWPNPGVWVLGTLLLAVSVFAVLALLGLPLVGIEYALGVDLAGLIPEGWGLDWGFGPEIALIPLLLTPPLCSGALAQVSRP</sequence>